<comment type="caution">
    <text evidence="2">The sequence shown here is derived from an EMBL/GenBank/DDBJ whole genome shotgun (WGS) entry which is preliminary data.</text>
</comment>
<dbReference type="Proteomes" id="UP001177140">
    <property type="component" value="Unassembled WGS sequence"/>
</dbReference>
<protein>
    <recommendedName>
        <fullName evidence="4">Heme O synthase</fullName>
    </recommendedName>
</protein>
<reference evidence="2" key="1">
    <citation type="submission" date="2022-03" db="EMBL/GenBank/DDBJ databases">
        <title>A functionally conserved STORR gene fusion in Papaver species that diverged 16.8 million years ago.</title>
        <authorList>
            <person name="Catania T."/>
        </authorList>
    </citation>
    <scope>NUCLEOTIDE SEQUENCE</scope>
    <source>
        <strain evidence="2">S-191538</strain>
    </source>
</reference>
<keyword evidence="1" id="KW-0808">Transferase</keyword>
<dbReference type="EMBL" id="JAJJMA010038298">
    <property type="protein sequence ID" value="MCL7024793.1"/>
    <property type="molecule type" value="Genomic_DNA"/>
</dbReference>
<keyword evidence="3" id="KW-1185">Reference proteome</keyword>
<evidence type="ECO:0000256" key="1">
    <source>
        <dbReference type="ARBA" id="ARBA00022679"/>
    </source>
</evidence>
<dbReference type="InterPro" id="IPR006369">
    <property type="entry name" value="Protohaem_IX_farnesylTrfase"/>
</dbReference>
<evidence type="ECO:0000313" key="2">
    <source>
        <dbReference type="EMBL" id="MCL7024793.1"/>
    </source>
</evidence>
<dbReference type="GO" id="GO:0016020">
    <property type="term" value="C:membrane"/>
    <property type="evidence" value="ECO:0007669"/>
    <property type="project" value="InterPro"/>
</dbReference>
<dbReference type="GO" id="GO:0006784">
    <property type="term" value="P:heme A biosynthetic process"/>
    <property type="evidence" value="ECO:0007669"/>
    <property type="project" value="TreeGrafter"/>
</dbReference>
<dbReference type="AlphaFoldDB" id="A0AA41S1Q8"/>
<accession>A0AA41S1Q8</accession>
<evidence type="ECO:0008006" key="4">
    <source>
        <dbReference type="Google" id="ProtNLM"/>
    </source>
</evidence>
<dbReference type="GO" id="GO:0008495">
    <property type="term" value="F:protoheme IX farnesyltransferase activity"/>
    <property type="evidence" value="ECO:0007669"/>
    <property type="project" value="InterPro"/>
</dbReference>
<dbReference type="PANTHER" id="PTHR43448">
    <property type="entry name" value="PROTOHEME IX FARNESYLTRANSFERASE, MITOCHONDRIAL"/>
    <property type="match status" value="1"/>
</dbReference>
<dbReference type="GO" id="GO:0005739">
    <property type="term" value="C:mitochondrion"/>
    <property type="evidence" value="ECO:0007669"/>
    <property type="project" value="TreeGrafter"/>
</dbReference>
<organism evidence="2 3">
    <name type="scientific">Papaver nudicaule</name>
    <name type="common">Iceland poppy</name>
    <dbReference type="NCBI Taxonomy" id="74823"/>
    <lineage>
        <taxon>Eukaryota</taxon>
        <taxon>Viridiplantae</taxon>
        <taxon>Streptophyta</taxon>
        <taxon>Embryophyta</taxon>
        <taxon>Tracheophyta</taxon>
        <taxon>Spermatophyta</taxon>
        <taxon>Magnoliopsida</taxon>
        <taxon>Ranunculales</taxon>
        <taxon>Papaveraceae</taxon>
        <taxon>Papaveroideae</taxon>
        <taxon>Papaver</taxon>
    </lineage>
</organism>
<proteinExistence type="predicted"/>
<evidence type="ECO:0000313" key="3">
    <source>
        <dbReference type="Proteomes" id="UP001177140"/>
    </source>
</evidence>
<gene>
    <name evidence="2" type="ORF">MKW94_018508</name>
</gene>
<name>A0AA41S1Q8_PAPNU</name>
<dbReference type="PANTHER" id="PTHR43448:SF2">
    <property type="entry name" value="PROTOHEME IX FARNESYLTRANSFERASE, MITOCHONDRIAL"/>
    <property type="match status" value="1"/>
</dbReference>
<sequence length="324" mass="35488">MWKRNSLSLKLLYLSNPSPNFQYPSLFRSAVIFNGNGVRTGVSQTQFYSSSGEFSSYSLNSSKLGLQKSDADRALRFSSSFSAAADVAGPSVSTTTTTTLTKARDVAEVVRHYGHCYLSKARLSMLVVATSGAGFILGSGGAVDIAGLCLTCTGTMVVAASANFLNQVTIKRLQPSGRISLPLAAKYVGSRTRSFDSLSLCRAFVYTPLQKIHPVNTWLELPVMTSLADPSGWKTFWVSLRNCLYLFPSGHLALCKEDVLVEPSVSSHIMSGMLFHRVTENQQMPTVTTPSVFTSETQVQKREDDRHIVMQNRGSYIGIHHLHR</sequence>